<evidence type="ECO:0000313" key="3">
    <source>
        <dbReference type="Proteomes" id="UP000253729"/>
    </source>
</evidence>
<dbReference type="GeneID" id="38132686"/>
<dbReference type="AlphaFoldDB" id="A0A3F3QKX6"/>
<protein>
    <submittedName>
        <fullName evidence="2">Uncharacterized protein</fullName>
    </submittedName>
</protein>
<dbReference type="EMBL" id="KZ852032">
    <property type="protein sequence ID" value="RDH39775.1"/>
    <property type="molecule type" value="Genomic_DNA"/>
</dbReference>
<name>A0A3F3QKX6_9EURO</name>
<feature type="region of interest" description="Disordered" evidence="1">
    <location>
        <begin position="1"/>
        <end position="21"/>
    </location>
</feature>
<evidence type="ECO:0000313" key="2">
    <source>
        <dbReference type="EMBL" id="RDH39775.1"/>
    </source>
</evidence>
<keyword evidence="3" id="KW-1185">Reference proteome</keyword>
<reference evidence="2 3" key="1">
    <citation type="submission" date="2018-07" db="EMBL/GenBank/DDBJ databases">
        <title>The genomes of Aspergillus section Nigri reveals drivers in fungal speciation.</title>
        <authorList>
            <consortium name="DOE Joint Genome Institute"/>
            <person name="Vesth T.C."/>
            <person name="Nybo J."/>
            <person name="Theobald S."/>
            <person name="Brandl J."/>
            <person name="Frisvad J.C."/>
            <person name="Nielsen K.F."/>
            <person name="Lyhne E.K."/>
            <person name="Kogle M.E."/>
            <person name="Kuo A."/>
            <person name="Riley R."/>
            <person name="Clum A."/>
            <person name="Nolan M."/>
            <person name="Lipzen A."/>
            <person name="Salamov A."/>
            <person name="Henrissat B."/>
            <person name="Wiebenga A."/>
            <person name="De vries R.P."/>
            <person name="Grigoriev I.V."/>
            <person name="Mortensen U.H."/>
            <person name="Andersen M.R."/>
            <person name="Baker S.E."/>
        </authorList>
    </citation>
    <scope>NUCLEOTIDE SEQUENCE [LARGE SCALE GENOMIC DNA]</scope>
    <source>
        <strain evidence="2 3">CBS 139.54b</strain>
    </source>
</reference>
<accession>A0A3F3QKX6</accession>
<sequence>MELGRVRPFAGTGLGEHPDIQTGSDVGLFTFSTCWIYSKSRLVVEWTALVLPSFTAEIRGLARITGWRT</sequence>
<gene>
    <name evidence="2" type="ORF">BDQ94DRAFT_133662</name>
</gene>
<proteinExistence type="predicted"/>
<evidence type="ECO:0000256" key="1">
    <source>
        <dbReference type="SAM" id="MobiDB-lite"/>
    </source>
</evidence>
<dbReference type="RefSeq" id="XP_026632797.1">
    <property type="nucleotide sequence ID" value="XM_026764330.1"/>
</dbReference>
<dbReference type="Proteomes" id="UP000253729">
    <property type="component" value="Unassembled WGS sequence"/>
</dbReference>
<organism evidence="2 3">
    <name type="scientific">Aspergillus welwitschiae</name>
    <dbReference type="NCBI Taxonomy" id="1341132"/>
    <lineage>
        <taxon>Eukaryota</taxon>
        <taxon>Fungi</taxon>
        <taxon>Dikarya</taxon>
        <taxon>Ascomycota</taxon>
        <taxon>Pezizomycotina</taxon>
        <taxon>Eurotiomycetes</taxon>
        <taxon>Eurotiomycetidae</taxon>
        <taxon>Eurotiales</taxon>
        <taxon>Aspergillaceae</taxon>
        <taxon>Aspergillus</taxon>
        <taxon>Aspergillus subgen. Circumdati</taxon>
    </lineage>
</organism>